<dbReference type="Pfam" id="PF19593">
    <property type="entry name" value="DUF6098"/>
    <property type="match status" value="1"/>
</dbReference>
<reference evidence="1" key="1">
    <citation type="submission" date="2021-01" db="EMBL/GenBank/DDBJ databases">
        <title>Whole genome shotgun sequence of Actinocatenispora rupis NBRC 107355.</title>
        <authorList>
            <person name="Komaki H."/>
            <person name="Tamura T."/>
        </authorList>
    </citation>
    <scope>NUCLEOTIDE SEQUENCE</scope>
    <source>
        <strain evidence="1">NBRC 107355</strain>
    </source>
</reference>
<organism evidence="1 2">
    <name type="scientific">Actinocatenispora rupis</name>
    <dbReference type="NCBI Taxonomy" id="519421"/>
    <lineage>
        <taxon>Bacteria</taxon>
        <taxon>Bacillati</taxon>
        <taxon>Actinomycetota</taxon>
        <taxon>Actinomycetes</taxon>
        <taxon>Micromonosporales</taxon>
        <taxon>Micromonosporaceae</taxon>
        <taxon>Actinocatenispora</taxon>
    </lineage>
</organism>
<dbReference type="Proteomes" id="UP000612808">
    <property type="component" value="Unassembled WGS sequence"/>
</dbReference>
<accession>A0A8J3NAJ5</accession>
<dbReference type="InterPro" id="IPR046080">
    <property type="entry name" value="DUF6098"/>
</dbReference>
<evidence type="ECO:0000313" key="2">
    <source>
        <dbReference type="Proteomes" id="UP000612808"/>
    </source>
</evidence>
<proteinExistence type="predicted"/>
<gene>
    <name evidence="1" type="ORF">Aru02nite_33280</name>
</gene>
<name>A0A8J3NAJ5_9ACTN</name>
<comment type="caution">
    <text evidence="1">The sequence shown here is derived from an EMBL/GenBank/DDBJ whole genome shotgun (WGS) entry which is preliminary data.</text>
</comment>
<sequence>MRYPMPTLTSLAEVAQVLEHHRDVYVRWSAGPESDCVQEGSVDALTGADLPGLSANPLDVASWWEGSAALWVARRLYDYSHLREEKGEHVRPWVLTGEAVDRGPDNEPLIRCREPIAWIDPVVVREATAEIGRQEGPWGTLNRR</sequence>
<dbReference type="EMBL" id="BOMB01000019">
    <property type="protein sequence ID" value="GID12439.1"/>
    <property type="molecule type" value="Genomic_DNA"/>
</dbReference>
<dbReference type="AlphaFoldDB" id="A0A8J3NAJ5"/>
<keyword evidence="2" id="KW-1185">Reference proteome</keyword>
<evidence type="ECO:0000313" key="1">
    <source>
        <dbReference type="EMBL" id="GID12439.1"/>
    </source>
</evidence>
<protein>
    <submittedName>
        <fullName evidence="1">Uncharacterized protein</fullName>
    </submittedName>
</protein>